<accession>A0A2K9EIC7</accession>
<gene>
    <name evidence="1" type="ORF">CUV01_06690</name>
</gene>
<name>A0A2K9EIC7_9RHOB</name>
<evidence type="ECO:0000313" key="1">
    <source>
        <dbReference type="EMBL" id="AUH33117.1"/>
    </source>
</evidence>
<proteinExistence type="predicted"/>
<organism evidence="1 2">
    <name type="scientific">Paracoccus tegillarcae</name>
    <dbReference type="NCBI Taxonomy" id="1529068"/>
    <lineage>
        <taxon>Bacteria</taxon>
        <taxon>Pseudomonadati</taxon>
        <taxon>Pseudomonadota</taxon>
        <taxon>Alphaproteobacteria</taxon>
        <taxon>Rhodobacterales</taxon>
        <taxon>Paracoccaceae</taxon>
        <taxon>Paracoccus</taxon>
    </lineage>
</organism>
<reference evidence="1 2" key="1">
    <citation type="submission" date="2017-12" db="EMBL/GenBank/DDBJ databases">
        <authorList>
            <person name="Hurst M.R.H."/>
        </authorList>
    </citation>
    <scope>NUCLEOTIDE SEQUENCE [LARGE SCALE GENOMIC DNA]</scope>
    <source>
        <strain evidence="1 2">BM15</strain>
    </source>
</reference>
<dbReference type="KEGG" id="paro:CUV01_06690"/>
<sequence>MNRSIDMTRKPARTNDAALAAFIAKKAEIDAMLARLQAFSDDHFGADPDQVNWSDLGSLEYQAHLLKQISDFAFGEGEHAA</sequence>
<protein>
    <submittedName>
        <fullName evidence="1">Uncharacterized protein</fullName>
    </submittedName>
</protein>
<dbReference type="OrthoDB" id="6198191at2"/>
<dbReference type="EMBL" id="CP025408">
    <property type="protein sequence ID" value="AUH33117.1"/>
    <property type="molecule type" value="Genomic_DNA"/>
</dbReference>
<dbReference type="AlphaFoldDB" id="A0A2K9EIC7"/>
<dbReference type="Proteomes" id="UP000233742">
    <property type="component" value="Chromosome"/>
</dbReference>
<keyword evidence="2" id="KW-1185">Reference proteome</keyword>
<evidence type="ECO:0000313" key="2">
    <source>
        <dbReference type="Proteomes" id="UP000233742"/>
    </source>
</evidence>